<dbReference type="RefSeq" id="WP_085193249.1">
    <property type="nucleotide sequence ID" value="NZ_JAQGFX010000007.1"/>
</dbReference>
<dbReference type="PROSITE" id="PS01081">
    <property type="entry name" value="HTH_TETR_1"/>
    <property type="match status" value="1"/>
</dbReference>
<sequence>MEIRERILQAALDCFTELGYDRTTVTMIRERSGVSNGALFHHFPNKEAIAAGLYLDAMRCVQEGYWATLKDQPATLRDAVAGIVAKLLGWVESNQQWARFLYAQGHLDWSSDAAGELRTINRDLVLAYREWLGPFIATGQVRDLPMVVIVAVVTGPAHAIAQRWLAGQIGGSLLSYADDLIDAAVASLSGNPTSRRQRKRKLPTTGHVRLQLVADDGTVVAEGEAVTALTSMGASISAAAHHSAVRETPDRP</sequence>
<dbReference type="InterPro" id="IPR036271">
    <property type="entry name" value="Tet_transcr_reg_TetR-rel_C_sf"/>
</dbReference>
<dbReference type="GO" id="GO:0003700">
    <property type="term" value="F:DNA-binding transcription factor activity"/>
    <property type="evidence" value="ECO:0007669"/>
    <property type="project" value="TreeGrafter"/>
</dbReference>
<feature type="DNA-binding region" description="H-T-H motif" evidence="2">
    <location>
        <begin position="24"/>
        <end position="43"/>
    </location>
</feature>
<dbReference type="PANTHER" id="PTHR30055:SF187">
    <property type="entry name" value="TRANSCRIPTIONAL REGULATORY PROTEIN"/>
    <property type="match status" value="1"/>
</dbReference>
<dbReference type="InterPro" id="IPR023772">
    <property type="entry name" value="DNA-bd_HTH_TetR-type_CS"/>
</dbReference>
<proteinExistence type="predicted"/>
<organism evidence="4 5">
    <name type="scientific">Mycobacterium xenopi</name>
    <dbReference type="NCBI Taxonomy" id="1789"/>
    <lineage>
        <taxon>Bacteria</taxon>
        <taxon>Bacillati</taxon>
        <taxon>Actinomycetota</taxon>
        <taxon>Actinomycetes</taxon>
        <taxon>Mycobacteriales</taxon>
        <taxon>Mycobacteriaceae</taxon>
        <taxon>Mycobacterium</taxon>
    </lineage>
</organism>
<evidence type="ECO:0000313" key="5">
    <source>
        <dbReference type="Proteomes" id="UP000464624"/>
    </source>
</evidence>
<dbReference type="InterPro" id="IPR050109">
    <property type="entry name" value="HTH-type_TetR-like_transc_reg"/>
</dbReference>
<dbReference type="Gene3D" id="1.10.357.10">
    <property type="entry name" value="Tetracycline Repressor, domain 2"/>
    <property type="match status" value="1"/>
</dbReference>
<name>A0AAD1H5H7_MYCXE</name>
<dbReference type="EMBL" id="AP022314">
    <property type="protein sequence ID" value="BBU24737.1"/>
    <property type="molecule type" value="Genomic_DNA"/>
</dbReference>
<gene>
    <name evidence="4" type="ORF">MYXE_45270</name>
</gene>
<dbReference type="InterPro" id="IPR001647">
    <property type="entry name" value="HTH_TetR"/>
</dbReference>
<evidence type="ECO:0000256" key="2">
    <source>
        <dbReference type="PROSITE-ProRule" id="PRU00335"/>
    </source>
</evidence>
<evidence type="ECO:0000313" key="4">
    <source>
        <dbReference type="EMBL" id="BBU24737.1"/>
    </source>
</evidence>
<dbReference type="KEGG" id="mxe:MYXE_45270"/>
<feature type="domain" description="HTH tetR-type" evidence="3">
    <location>
        <begin position="1"/>
        <end position="61"/>
    </location>
</feature>
<dbReference type="InterPro" id="IPR009057">
    <property type="entry name" value="Homeodomain-like_sf"/>
</dbReference>
<protein>
    <recommendedName>
        <fullName evidence="3">HTH tetR-type domain-containing protein</fullName>
    </recommendedName>
</protein>
<dbReference type="PROSITE" id="PS50977">
    <property type="entry name" value="HTH_TETR_2"/>
    <property type="match status" value="1"/>
</dbReference>
<keyword evidence="1 2" id="KW-0238">DNA-binding</keyword>
<dbReference type="GO" id="GO:0000976">
    <property type="term" value="F:transcription cis-regulatory region binding"/>
    <property type="evidence" value="ECO:0007669"/>
    <property type="project" value="TreeGrafter"/>
</dbReference>
<evidence type="ECO:0000259" key="3">
    <source>
        <dbReference type="PROSITE" id="PS50977"/>
    </source>
</evidence>
<dbReference type="PRINTS" id="PR00455">
    <property type="entry name" value="HTHTETR"/>
</dbReference>
<dbReference type="AlphaFoldDB" id="A0AAD1H5H7"/>
<dbReference type="SUPFAM" id="SSF48498">
    <property type="entry name" value="Tetracyclin repressor-like, C-terminal domain"/>
    <property type="match status" value="1"/>
</dbReference>
<dbReference type="PANTHER" id="PTHR30055">
    <property type="entry name" value="HTH-TYPE TRANSCRIPTIONAL REGULATOR RUTR"/>
    <property type="match status" value="1"/>
</dbReference>
<dbReference type="Proteomes" id="UP000464624">
    <property type="component" value="Chromosome"/>
</dbReference>
<reference evidence="4 5" key="1">
    <citation type="submission" date="2019-12" db="EMBL/GenBank/DDBJ databases">
        <title>Complete genome sequence of Mycolicibacterium xenopi str. JCM15661T.</title>
        <authorList>
            <person name="Yoshida M."/>
            <person name="Fukano H."/>
            <person name="Asakura T."/>
            <person name="Hoshino Y."/>
        </authorList>
    </citation>
    <scope>NUCLEOTIDE SEQUENCE [LARGE SCALE GENOMIC DNA]</scope>
    <source>
        <strain evidence="4 5">JCM 15661T</strain>
    </source>
</reference>
<accession>A0AAD1H5H7</accession>
<dbReference type="Pfam" id="PF00440">
    <property type="entry name" value="TetR_N"/>
    <property type="match status" value="1"/>
</dbReference>
<evidence type="ECO:0000256" key="1">
    <source>
        <dbReference type="ARBA" id="ARBA00023125"/>
    </source>
</evidence>
<dbReference type="SUPFAM" id="SSF46689">
    <property type="entry name" value="Homeodomain-like"/>
    <property type="match status" value="1"/>
</dbReference>